<evidence type="ECO:0000313" key="3">
    <source>
        <dbReference type="Proteomes" id="UP000664857"/>
    </source>
</evidence>
<feature type="domain" description="IDEAL" evidence="1">
    <location>
        <begin position="137"/>
        <end position="172"/>
    </location>
</feature>
<sequence>MIELSAKKKFLSWLIQYAHLKKRESYWIINYLINHEALLSRVIFVEGALETPRGILITDQTIPGIGLEMKTEQKRLTDAQSIFADIRNNRKEDLYLEINFSEKEASPLYQLILEENAYQVINTEEQIDFLQDFDAFLLKEEKELKLRHLQEEIDQALLTQNEEDFLRLSQEYLALKKESTFS</sequence>
<dbReference type="Pfam" id="PF08864">
    <property type="entry name" value="UPF0302"/>
    <property type="match status" value="1"/>
</dbReference>
<gene>
    <name evidence="2" type="ORF">DOK76_07085</name>
</gene>
<dbReference type="Gene3D" id="3.40.1530.30">
    <property type="entry name" value="Uncharacterised family UPF0302, N-terminal domain"/>
    <property type="match status" value="1"/>
</dbReference>
<dbReference type="EMBL" id="JAFLVX010000018">
    <property type="protein sequence ID" value="MBO0476828.1"/>
    <property type="molecule type" value="Genomic_DNA"/>
</dbReference>
<comment type="caution">
    <text evidence="2">The sequence shown here is derived from an EMBL/GenBank/DDBJ whole genome shotgun (WGS) entry which is preliminary data.</text>
</comment>
<dbReference type="InterPro" id="IPR038091">
    <property type="entry name" value="UPF0302_N_sf"/>
</dbReference>
<dbReference type="SMART" id="SM00914">
    <property type="entry name" value="IDEAL"/>
    <property type="match status" value="1"/>
</dbReference>
<evidence type="ECO:0000313" key="2">
    <source>
        <dbReference type="EMBL" id="MBO0476828.1"/>
    </source>
</evidence>
<proteinExistence type="predicted"/>
<dbReference type="Proteomes" id="UP000664857">
    <property type="component" value="Unassembled WGS sequence"/>
</dbReference>
<name>A0ABS3HSU1_9ENTE</name>
<keyword evidence="3" id="KW-1185">Reference proteome</keyword>
<dbReference type="RefSeq" id="WP_206966219.1">
    <property type="nucleotide sequence ID" value="NZ_JAFLVX010000018.1"/>
</dbReference>
<dbReference type="Gene3D" id="4.10.810.10">
    <property type="entry name" value="Virus Scaffolding Protein, Chain A"/>
    <property type="match status" value="1"/>
</dbReference>
<reference evidence="2 3" key="1">
    <citation type="submission" date="2021-03" db="EMBL/GenBank/DDBJ databases">
        <title>Enterococcal diversity collection.</title>
        <authorList>
            <person name="Gilmore M.S."/>
            <person name="Schwartzman J."/>
            <person name="Van Tyne D."/>
            <person name="Martin M."/>
            <person name="Earl A.M."/>
            <person name="Manson A.L."/>
            <person name="Straub T."/>
            <person name="Salamzade R."/>
            <person name="Saavedra J."/>
            <person name="Lebreton F."/>
            <person name="Prichula J."/>
            <person name="Schaufler K."/>
            <person name="Gaca A."/>
            <person name="Sgardioli B."/>
            <person name="Wagenaar J."/>
            <person name="Strong T."/>
        </authorList>
    </citation>
    <scope>NUCLEOTIDE SEQUENCE [LARGE SCALE GENOMIC DNA]</scope>
    <source>
        <strain evidence="2 3">DIV0080</strain>
    </source>
</reference>
<dbReference type="Pfam" id="PF08858">
    <property type="entry name" value="IDEAL"/>
    <property type="match status" value="1"/>
</dbReference>
<dbReference type="InterPro" id="IPR014957">
    <property type="entry name" value="IDEAL_dom"/>
</dbReference>
<organism evidence="2 3">
    <name type="scientific">Candidatus Vagococcus giribetii</name>
    <dbReference type="NCBI Taxonomy" id="2230876"/>
    <lineage>
        <taxon>Bacteria</taxon>
        <taxon>Bacillati</taxon>
        <taxon>Bacillota</taxon>
        <taxon>Bacilli</taxon>
        <taxon>Lactobacillales</taxon>
        <taxon>Enterococcaceae</taxon>
        <taxon>Vagococcus</taxon>
    </lineage>
</organism>
<dbReference type="InterPro" id="IPR011188">
    <property type="entry name" value="UPF0302"/>
</dbReference>
<evidence type="ECO:0000259" key="1">
    <source>
        <dbReference type="SMART" id="SM00914"/>
    </source>
</evidence>
<dbReference type="InterPro" id="IPR027393">
    <property type="entry name" value="Virus_scaffolding_prot_C"/>
</dbReference>
<protein>
    <submittedName>
        <fullName evidence="2">YpiB family protein</fullName>
    </submittedName>
</protein>
<dbReference type="InterPro" id="IPR014963">
    <property type="entry name" value="UPF0302_N"/>
</dbReference>
<dbReference type="PIRSF" id="PIRSF007165">
    <property type="entry name" value="UCP007165"/>
    <property type="match status" value="1"/>
</dbReference>
<accession>A0ABS3HSU1</accession>